<proteinExistence type="predicted"/>
<comment type="caution">
    <text evidence="1">The sequence shown here is derived from an EMBL/GenBank/DDBJ whole genome shotgun (WGS) entry which is preliminary data.</text>
</comment>
<dbReference type="Proteomes" id="UP000324800">
    <property type="component" value="Unassembled WGS sequence"/>
</dbReference>
<organism evidence="1 2">
    <name type="scientific">Streblomastix strix</name>
    <dbReference type="NCBI Taxonomy" id="222440"/>
    <lineage>
        <taxon>Eukaryota</taxon>
        <taxon>Metamonada</taxon>
        <taxon>Preaxostyla</taxon>
        <taxon>Oxymonadida</taxon>
        <taxon>Streblomastigidae</taxon>
        <taxon>Streblomastix</taxon>
    </lineage>
</organism>
<evidence type="ECO:0000313" key="2">
    <source>
        <dbReference type="Proteomes" id="UP000324800"/>
    </source>
</evidence>
<accession>A0A5J4RMP6</accession>
<dbReference type="AlphaFoldDB" id="A0A5J4RMP6"/>
<evidence type="ECO:0000313" key="1">
    <source>
        <dbReference type="EMBL" id="KAA6334832.1"/>
    </source>
</evidence>
<reference evidence="1 2" key="1">
    <citation type="submission" date="2019-03" db="EMBL/GenBank/DDBJ databases">
        <title>Single cell metagenomics reveals metabolic interactions within the superorganism composed of flagellate Streblomastix strix and complex community of Bacteroidetes bacteria on its surface.</title>
        <authorList>
            <person name="Treitli S.C."/>
            <person name="Kolisko M."/>
            <person name="Husnik F."/>
            <person name="Keeling P."/>
            <person name="Hampl V."/>
        </authorList>
    </citation>
    <scope>NUCLEOTIDE SEQUENCE [LARGE SCALE GENOMIC DNA]</scope>
    <source>
        <strain evidence="1">ST1C</strain>
    </source>
</reference>
<name>A0A5J4RMP6_9EUKA</name>
<protein>
    <submittedName>
        <fullName evidence="1">Uncharacterized protein</fullName>
    </submittedName>
</protein>
<gene>
    <name evidence="1" type="ORF">EZS28_053024</name>
</gene>
<feature type="non-terminal residue" evidence="1">
    <location>
        <position position="1"/>
    </location>
</feature>
<dbReference type="EMBL" id="SNRW01041907">
    <property type="protein sequence ID" value="KAA6334832.1"/>
    <property type="molecule type" value="Genomic_DNA"/>
</dbReference>
<sequence length="93" mass="10673">CCEDGCFQELIQFYVDLQGVQEGFSNNIEKTGAVLIVKNLSEKCFQRAIEPGRAQISYQKNEDMVFNVCNVNQRVIAVLQSSFYIRELLVFIE</sequence>